<feature type="domain" description="Stealth protein CR2 conserved region 2" evidence="4">
    <location>
        <begin position="160"/>
        <end position="266"/>
    </location>
</feature>
<keyword evidence="3" id="KW-0175">Coiled coil</keyword>
<evidence type="ECO:0000256" key="2">
    <source>
        <dbReference type="ARBA" id="ARBA00022679"/>
    </source>
</evidence>
<feature type="coiled-coil region" evidence="3">
    <location>
        <begin position="45"/>
        <end position="128"/>
    </location>
</feature>
<dbReference type="Pfam" id="PF11380">
    <property type="entry name" value="Stealth_CR2"/>
    <property type="match status" value="1"/>
</dbReference>
<keyword evidence="2" id="KW-0808">Transferase</keyword>
<reference evidence="5" key="1">
    <citation type="submission" date="2022-08" db="EMBL/GenBank/DDBJ databases">
        <title>Novel sulfate-reducing endosymbionts in the free-living metamonad Anaeramoeba.</title>
        <authorList>
            <person name="Jerlstrom-Hultqvist J."/>
            <person name="Cepicka I."/>
            <person name="Gallot-Lavallee L."/>
            <person name="Salas-Leiva D."/>
            <person name="Curtis B.A."/>
            <person name="Zahonova K."/>
            <person name="Pipaliya S."/>
            <person name="Dacks J."/>
            <person name="Roger A.J."/>
        </authorList>
    </citation>
    <scope>NUCLEOTIDE SEQUENCE</scope>
    <source>
        <strain evidence="5">Schooner1</strain>
    </source>
</reference>
<sequence length="437" mass="53414">MKTYQKSIFVITLFVVLVIVFSSKRYGKKKQIENQQVELYDHMEAERLENAIHKKELDLEKKRSVIEQLKFKVKKKETENEKLDLSNEKEKKQYEKTKQEIKELENEIEEKQKEKKTQEKEIEKEKKYYHIIKDIVTDEGNIDLVFTWGGIIKTMNNRNRYNYELQFSLRAVHKYLPWVNKIYILINSNTDYPYWIKEENSGKIVVYDRCQLIDNPIHCPTRNTFAVFAGLHKIEGLSKKFILIDDDVFINQPLSQDYFFTKSNLPRVYQNHHRMEIYKNNAEFRNLKRPDYKFAMFSHLPKPMRRDFILKFQEEYKEYAELVQSHYKNRYKTLSEEFSMIYYEYFSERDWLLDEPMYKGKFYQIPHKHPTDITEEFDKIYKDLTTKDIYTFNCNDDYSSNPVIYRNQRKVLWKFYNRLYPEVPDYELPNPDHEKFS</sequence>
<evidence type="ECO:0000313" key="5">
    <source>
        <dbReference type="EMBL" id="KAJ6254988.1"/>
    </source>
</evidence>
<organism evidence="5 6">
    <name type="scientific">Anaeramoeba flamelloides</name>
    <dbReference type="NCBI Taxonomy" id="1746091"/>
    <lineage>
        <taxon>Eukaryota</taxon>
        <taxon>Metamonada</taxon>
        <taxon>Anaeramoebidae</taxon>
        <taxon>Anaeramoeba</taxon>
    </lineage>
</organism>
<evidence type="ECO:0000256" key="1">
    <source>
        <dbReference type="ARBA" id="ARBA00007583"/>
    </source>
</evidence>
<name>A0ABQ8ZDK8_9EUKA</name>
<dbReference type="InterPro" id="IPR021520">
    <property type="entry name" value="Stealth_CR2"/>
</dbReference>
<evidence type="ECO:0000259" key="4">
    <source>
        <dbReference type="Pfam" id="PF11380"/>
    </source>
</evidence>
<evidence type="ECO:0000313" key="6">
    <source>
        <dbReference type="Proteomes" id="UP001150062"/>
    </source>
</evidence>
<comment type="caution">
    <text evidence="5">The sequence shown here is derived from an EMBL/GenBank/DDBJ whole genome shotgun (WGS) entry which is preliminary data.</text>
</comment>
<dbReference type="Proteomes" id="UP001150062">
    <property type="component" value="Unassembled WGS sequence"/>
</dbReference>
<evidence type="ECO:0000256" key="3">
    <source>
        <dbReference type="SAM" id="Coils"/>
    </source>
</evidence>
<comment type="similarity">
    <text evidence="1">Belongs to the stealth family.</text>
</comment>
<dbReference type="InterPro" id="IPR047141">
    <property type="entry name" value="Stealth"/>
</dbReference>
<accession>A0ABQ8ZDK8</accession>
<proteinExistence type="inferred from homology"/>
<keyword evidence="6" id="KW-1185">Reference proteome</keyword>
<gene>
    <name evidence="5" type="ORF">M0813_11773</name>
</gene>
<dbReference type="PANTHER" id="PTHR24045">
    <property type="match status" value="1"/>
</dbReference>
<dbReference type="EMBL" id="JAOAOG010000015">
    <property type="protein sequence ID" value="KAJ6254988.1"/>
    <property type="molecule type" value="Genomic_DNA"/>
</dbReference>
<protein>
    <recommendedName>
        <fullName evidence="4">Stealth protein CR2 conserved region 2 domain-containing protein</fullName>
    </recommendedName>
</protein>
<dbReference type="PANTHER" id="PTHR24045:SF0">
    <property type="entry name" value="N-ACETYLGLUCOSAMINE-1-PHOSPHOTRANSFERASE SUBUNITS ALPHA_BETA"/>
    <property type="match status" value="1"/>
</dbReference>